<proteinExistence type="predicted"/>
<dbReference type="InterPro" id="IPR017927">
    <property type="entry name" value="FAD-bd_FR_type"/>
</dbReference>
<evidence type="ECO:0000256" key="4">
    <source>
        <dbReference type="ARBA" id="ARBA00022723"/>
    </source>
</evidence>
<evidence type="ECO:0000256" key="1">
    <source>
        <dbReference type="ARBA" id="ARBA00001974"/>
    </source>
</evidence>
<dbReference type="GO" id="GO:0046872">
    <property type="term" value="F:metal ion binding"/>
    <property type="evidence" value="ECO:0007669"/>
    <property type="project" value="UniProtKB-KW"/>
</dbReference>
<dbReference type="GO" id="GO:0051537">
    <property type="term" value="F:2 iron, 2 sulfur cluster binding"/>
    <property type="evidence" value="ECO:0007669"/>
    <property type="project" value="UniProtKB-KW"/>
</dbReference>
<feature type="domain" description="FAD-binding FR-type" evidence="10">
    <location>
        <begin position="16"/>
        <end position="117"/>
    </location>
</feature>
<keyword evidence="6" id="KW-0560">Oxidoreductase</keyword>
<dbReference type="InterPro" id="IPR006058">
    <property type="entry name" value="2Fe2S_fd_BS"/>
</dbReference>
<evidence type="ECO:0000256" key="3">
    <source>
        <dbReference type="ARBA" id="ARBA00022714"/>
    </source>
</evidence>
<dbReference type="RefSeq" id="WP_089684101.1">
    <property type="nucleotide sequence ID" value="NZ_FNFO01000006.1"/>
</dbReference>
<reference evidence="11 12" key="1">
    <citation type="submission" date="2016-10" db="EMBL/GenBank/DDBJ databases">
        <authorList>
            <person name="de Groot N.N."/>
        </authorList>
    </citation>
    <scope>NUCLEOTIDE SEQUENCE [LARGE SCALE GENOMIC DNA]</scope>
    <source>
        <strain evidence="11 12">DSM 25186</strain>
    </source>
</reference>
<comment type="cofactor">
    <cofactor evidence="1">
        <name>FAD</name>
        <dbReference type="ChEBI" id="CHEBI:57692"/>
    </cofactor>
</comment>
<dbReference type="SUPFAM" id="SSF54292">
    <property type="entry name" value="2Fe-2S ferredoxin-like"/>
    <property type="match status" value="1"/>
</dbReference>
<evidence type="ECO:0000259" key="9">
    <source>
        <dbReference type="PROSITE" id="PS51085"/>
    </source>
</evidence>
<gene>
    <name evidence="11" type="ORF">SAMN05421823_106278</name>
</gene>
<dbReference type="Gene3D" id="3.40.50.80">
    <property type="entry name" value="Nucleotide-binding domain of ferredoxin-NADP reductase (FNR) module"/>
    <property type="match status" value="1"/>
</dbReference>
<keyword evidence="12" id="KW-1185">Reference proteome</keyword>
<dbReference type="InterPro" id="IPR008333">
    <property type="entry name" value="Cbr1-like_FAD-bd_dom"/>
</dbReference>
<dbReference type="InterPro" id="IPR001709">
    <property type="entry name" value="Flavoprot_Pyr_Nucl_cyt_Rdtase"/>
</dbReference>
<evidence type="ECO:0000256" key="5">
    <source>
        <dbReference type="ARBA" id="ARBA00022827"/>
    </source>
</evidence>
<dbReference type="InterPro" id="IPR039261">
    <property type="entry name" value="FNR_nucleotide-bd"/>
</dbReference>
<dbReference type="Pfam" id="PF00111">
    <property type="entry name" value="Fer2"/>
    <property type="match status" value="1"/>
</dbReference>
<dbReference type="STRING" id="1075417.SAMN05421823_106278"/>
<keyword evidence="3" id="KW-0001">2Fe-2S</keyword>
<dbReference type="PROSITE" id="PS51384">
    <property type="entry name" value="FAD_FR"/>
    <property type="match status" value="1"/>
</dbReference>
<dbReference type="SUPFAM" id="SSF52343">
    <property type="entry name" value="Ferredoxin reductase-like, C-terminal NADP-linked domain"/>
    <property type="match status" value="1"/>
</dbReference>
<dbReference type="PANTHER" id="PTHR47354">
    <property type="entry name" value="NADH OXIDOREDUCTASE HCR"/>
    <property type="match status" value="1"/>
</dbReference>
<dbReference type="OrthoDB" id="9789468at2"/>
<keyword evidence="7" id="KW-0408">Iron</keyword>
<dbReference type="PROSITE" id="PS00197">
    <property type="entry name" value="2FE2S_FER_1"/>
    <property type="match status" value="1"/>
</dbReference>
<evidence type="ECO:0000256" key="7">
    <source>
        <dbReference type="ARBA" id="ARBA00023004"/>
    </source>
</evidence>
<dbReference type="InterPro" id="IPR001041">
    <property type="entry name" value="2Fe-2S_ferredoxin-type"/>
</dbReference>
<keyword evidence="2" id="KW-0285">Flavoprotein</keyword>
<protein>
    <submittedName>
        <fullName evidence="11">Ring-1,2-phenylacetyl-CoA epoxidase subunit PaaE</fullName>
    </submittedName>
</protein>
<dbReference type="Pfam" id="PF00175">
    <property type="entry name" value="NAD_binding_1"/>
    <property type="match status" value="1"/>
</dbReference>
<dbReference type="Gene3D" id="3.10.20.30">
    <property type="match status" value="1"/>
</dbReference>
<dbReference type="PANTHER" id="PTHR47354:SF8">
    <property type="entry name" value="1,2-PHENYLACETYL-COA EPOXIDASE, SUBUNIT E"/>
    <property type="match status" value="1"/>
</dbReference>
<dbReference type="SUPFAM" id="SSF63380">
    <property type="entry name" value="Riboflavin synthase domain-like"/>
    <property type="match status" value="1"/>
</dbReference>
<dbReference type="InterPro" id="IPR001433">
    <property type="entry name" value="OxRdtase_FAD/NAD-bd"/>
</dbReference>
<accession>A0A1G9KXD6</accession>
<sequence length="372" mass="40990">MFKKLKQLFSGERPQHHFPEVVVKRIVRETSDTISLYFDLPEGYTYKPGQFITFVLQLDGKEVRRSYSLCTSPHVDAEAGVTVKRVDGGLVSNHLNEHLKEGDRLQIMAPDGKFTLALEASNARHVVMFAGGSGITPLISLTKSVLAQEPQSRVTLVYVNRVPDAIIFRTTLDELEAIYADRLQVIHVLSRSNDLEGLTHAVAGRLSGDVLREVRARMAPRPETTEYFVCGPDGMMKTVLEELQAWGVPKTQIHRESFVTKTDEVALAAAQKQAGAAHAGRQPYVVKVILEGEEHVIEVAANQSILEAALDLNIDMPYSCQSGMCTACRGRCLSGKVYLDDVEGLSEQEMAQGYVLTCVGHPLSEDVVIEIG</sequence>
<name>A0A1G9KXD6_9BACT</name>
<dbReference type="Proteomes" id="UP000198510">
    <property type="component" value="Unassembled WGS sequence"/>
</dbReference>
<keyword evidence="4" id="KW-0479">Metal-binding</keyword>
<keyword evidence="5" id="KW-0274">FAD</keyword>
<dbReference type="AlphaFoldDB" id="A0A1G9KXD6"/>
<dbReference type="InterPro" id="IPR017938">
    <property type="entry name" value="Riboflavin_synthase-like_b-brl"/>
</dbReference>
<dbReference type="GO" id="GO:0050660">
    <property type="term" value="F:flavin adenine dinucleotide binding"/>
    <property type="evidence" value="ECO:0007669"/>
    <property type="project" value="TreeGrafter"/>
</dbReference>
<evidence type="ECO:0000256" key="2">
    <source>
        <dbReference type="ARBA" id="ARBA00022630"/>
    </source>
</evidence>
<dbReference type="CDD" id="cd06214">
    <property type="entry name" value="PA_degradation_oxidoreductase_like"/>
    <property type="match status" value="1"/>
</dbReference>
<organism evidence="11 12">
    <name type="scientific">Catalinimonas alkaloidigena</name>
    <dbReference type="NCBI Taxonomy" id="1075417"/>
    <lineage>
        <taxon>Bacteria</taxon>
        <taxon>Pseudomonadati</taxon>
        <taxon>Bacteroidota</taxon>
        <taxon>Cytophagia</taxon>
        <taxon>Cytophagales</taxon>
        <taxon>Catalimonadaceae</taxon>
        <taxon>Catalinimonas</taxon>
    </lineage>
</organism>
<evidence type="ECO:0000313" key="11">
    <source>
        <dbReference type="EMBL" id="SDL54266.1"/>
    </source>
</evidence>
<keyword evidence="8" id="KW-0411">Iron-sulfur</keyword>
<dbReference type="InterPro" id="IPR012675">
    <property type="entry name" value="Beta-grasp_dom_sf"/>
</dbReference>
<dbReference type="InterPro" id="IPR036010">
    <property type="entry name" value="2Fe-2S_ferredoxin-like_sf"/>
</dbReference>
<evidence type="ECO:0000313" key="12">
    <source>
        <dbReference type="Proteomes" id="UP000198510"/>
    </source>
</evidence>
<dbReference type="PRINTS" id="PR00406">
    <property type="entry name" value="CYTB5RDTASE"/>
</dbReference>
<dbReference type="PRINTS" id="PR00371">
    <property type="entry name" value="FPNCR"/>
</dbReference>
<dbReference type="GO" id="GO:0016491">
    <property type="term" value="F:oxidoreductase activity"/>
    <property type="evidence" value="ECO:0007669"/>
    <property type="project" value="UniProtKB-KW"/>
</dbReference>
<evidence type="ECO:0000256" key="8">
    <source>
        <dbReference type="ARBA" id="ARBA00023014"/>
    </source>
</evidence>
<feature type="domain" description="2Fe-2S ferredoxin-type" evidence="9">
    <location>
        <begin position="284"/>
        <end position="372"/>
    </location>
</feature>
<evidence type="ECO:0000259" key="10">
    <source>
        <dbReference type="PROSITE" id="PS51384"/>
    </source>
</evidence>
<dbReference type="Pfam" id="PF00970">
    <property type="entry name" value="FAD_binding_6"/>
    <property type="match status" value="1"/>
</dbReference>
<evidence type="ECO:0000256" key="6">
    <source>
        <dbReference type="ARBA" id="ARBA00023002"/>
    </source>
</evidence>
<dbReference type="PROSITE" id="PS51085">
    <property type="entry name" value="2FE2S_FER_2"/>
    <property type="match status" value="1"/>
</dbReference>
<dbReference type="CDD" id="cd00207">
    <property type="entry name" value="fer2"/>
    <property type="match status" value="1"/>
</dbReference>
<dbReference type="Gene3D" id="2.40.30.10">
    <property type="entry name" value="Translation factors"/>
    <property type="match status" value="1"/>
</dbReference>
<dbReference type="EMBL" id="FNFO01000006">
    <property type="protein sequence ID" value="SDL54266.1"/>
    <property type="molecule type" value="Genomic_DNA"/>
</dbReference>
<dbReference type="InterPro" id="IPR050415">
    <property type="entry name" value="MRET"/>
</dbReference>